<feature type="compositionally biased region" description="Basic and acidic residues" evidence="3">
    <location>
        <begin position="29"/>
        <end position="38"/>
    </location>
</feature>
<comment type="subcellular location">
    <subcellularLocation>
        <location evidence="1">Nucleus</location>
    </subcellularLocation>
</comment>
<dbReference type="STRING" id="869250.J4CDH8"/>
<dbReference type="InterPro" id="IPR043136">
    <property type="entry name" value="B30.2/SPRY_sf"/>
</dbReference>
<evidence type="ECO:0000256" key="2">
    <source>
        <dbReference type="ARBA" id="ARBA00023242"/>
    </source>
</evidence>
<dbReference type="GeneID" id="20715609"/>
<dbReference type="GO" id="GO:0048188">
    <property type="term" value="C:Set1C/COMPASS complex"/>
    <property type="evidence" value="ECO:0007669"/>
    <property type="project" value="InterPro"/>
</dbReference>
<organism evidence="5 6">
    <name type="scientific">Theileria orientalis strain Shintoku</name>
    <dbReference type="NCBI Taxonomy" id="869250"/>
    <lineage>
        <taxon>Eukaryota</taxon>
        <taxon>Sar</taxon>
        <taxon>Alveolata</taxon>
        <taxon>Apicomplexa</taxon>
        <taxon>Aconoidasida</taxon>
        <taxon>Piroplasmida</taxon>
        <taxon>Theileriidae</taxon>
        <taxon>Theileria</taxon>
    </lineage>
</organism>
<dbReference type="Gene3D" id="2.60.120.920">
    <property type="match status" value="1"/>
</dbReference>
<accession>J4CDH8</accession>
<dbReference type="SUPFAM" id="SSF49899">
    <property type="entry name" value="Concanavalin A-like lectins/glucanases"/>
    <property type="match status" value="1"/>
</dbReference>
<dbReference type="OrthoDB" id="10266026at2759"/>
<reference evidence="5 6" key="1">
    <citation type="journal article" date="2012" name="MBio">
        <title>Comparative genome analysis of three eukaryotic parasites with differing abilities to transform leukocytes reveals key mediators of Theileria-induced leukocyte transformation.</title>
        <authorList>
            <person name="Hayashida K."/>
            <person name="Hara Y."/>
            <person name="Abe T."/>
            <person name="Yamasaki C."/>
            <person name="Toyoda A."/>
            <person name="Kosuge T."/>
            <person name="Suzuki Y."/>
            <person name="Sato Y."/>
            <person name="Kawashima S."/>
            <person name="Katayama T."/>
            <person name="Wakaguri H."/>
            <person name="Inoue N."/>
            <person name="Homma K."/>
            <person name="Tada-Umezaki M."/>
            <person name="Yagi Y."/>
            <person name="Fujii Y."/>
            <person name="Habara T."/>
            <person name="Kanehisa M."/>
            <person name="Watanabe H."/>
            <person name="Ito K."/>
            <person name="Gojobori T."/>
            <person name="Sugawara H."/>
            <person name="Imanishi T."/>
            <person name="Weir W."/>
            <person name="Gardner M."/>
            <person name="Pain A."/>
            <person name="Shiels B."/>
            <person name="Hattori M."/>
            <person name="Nene V."/>
            <person name="Sugimoto C."/>
        </authorList>
    </citation>
    <scope>NUCLEOTIDE SEQUENCE [LARGE SCALE GENOMIC DNA]</scope>
    <source>
        <strain evidence="5 6">Shintoku</strain>
    </source>
</reference>
<dbReference type="eggNOG" id="KOG2626">
    <property type="taxonomic scope" value="Eukaryota"/>
</dbReference>
<dbReference type="InterPro" id="IPR003877">
    <property type="entry name" value="SPRY_dom"/>
</dbReference>
<evidence type="ECO:0000256" key="1">
    <source>
        <dbReference type="ARBA" id="ARBA00004123"/>
    </source>
</evidence>
<sequence length="301" mass="34103">MKAEDEAPIGSLSSPSKFKKAIPNTQQDSKLKKNGVDDEHTPRFSYKFKDKNIKLSSDRLTATGHKGWTSVFSTHCASSGKWYYEVKMNSDYKNLKFVGHDASIKQTIKGHARVGYACRYQRYDMPVGVNTYGFSVSDVDGKAFYERVKYPYAVPFGTGDVIGCYISLEKPTTDFNDPRDDLKLYEFLRGTAHVDMPVQTECCQPEFILTIFNKWPNVSGSHAVFTLSELNEANCDLRYPRLDFKIYDGHYHPAVSLYMGACVTINLGMLPGKHPFVGPDFQYKPPEDFLPCCLMDRPLIT</sequence>
<gene>
    <name evidence="5" type="ORF">TOT_030000430</name>
</gene>
<dbReference type="InterPro" id="IPR037353">
    <property type="entry name" value="ASH2"/>
</dbReference>
<feature type="domain" description="B30.2/SPRY" evidence="4">
    <location>
        <begin position="21"/>
        <end position="217"/>
    </location>
</feature>
<protein>
    <recommendedName>
        <fullName evidence="4">B30.2/SPRY domain-containing protein</fullName>
    </recommendedName>
</protein>
<evidence type="ECO:0000313" key="5">
    <source>
        <dbReference type="EMBL" id="BAM41167.1"/>
    </source>
</evidence>
<evidence type="ECO:0000256" key="3">
    <source>
        <dbReference type="SAM" id="MobiDB-lite"/>
    </source>
</evidence>
<dbReference type="PANTHER" id="PTHR10598:SF0">
    <property type="entry name" value="SET1_ASH2 HISTONE METHYLTRANSFERASE COMPLEX SUBUNIT ASH2"/>
    <property type="match status" value="1"/>
</dbReference>
<dbReference type="AlphaFoldDB" id="J4CDH8"/>
<feature type="region of interest" description="Disordered" evidence="3">
    <location>
        <begin position="1"/>
        <end position="38"/>
    </location>
</feature>
<evidence type="ECO:0000313" key="6">
    <source>
        <dbReference type="Proteomes" id="UP000003786"/>
    </source>
</evidence>
<keyword evidence="6" id="KW-1185">Reference proteome</keyword>
<dbReference type="EMBL" id="AP011948">
    <property type="protein sequence ID" value="BAM41167.1"/>
    <property type="molecule type" value="Genomic_DNA"/>
</dbReference>
<dbReference type="CDD" id="cd12872">
    <property type="entry name" value="SPRY_Ash2"/>
    <property type="match status" value="1"/>
</dbReference>
<dbReference type="Proteomes" id="UP000003786">
    <property type="component" value="Chromosome 3"/>
</dbReference>
<dbReference type="InterPro" id="IPR001870">
    <property type="entry name" value="B30.2/SPRY"/>
</dbReference>
<dbReference type="PANTHER" id="PTHR10598">
    <property type="entry name" value="SET1/ASH2 HISTONE METHYLTRANSFERASE COMPLEX SUBUNIT ASH2"/>
    <property type="match status" value="1"/>
</dbReference>
<proteinExistence type="predicted"/>
<evidence type="ECO:0000259" key="4">
    <source>
        <dbReference type="PROSITE" id="PS50188"/>
    </source>
</evidence>
<dbReference type="InterPro" id="IPR013320">
    <property type="entry name" value="ConA-like_dom_sf"/>
</dbReference>
<dbReference type="RefSeq" id="XP_009691468.1">
    <property type="nucleotide sequence ID" value="XM_009693173.1"/>
</dbReference>
<dbReference type="PROSITE" id="PS50188">
    <property type="entry name" value="B302_SPRY"/>
    <property type="match status" value="1"/>
</dbReference>
<dbReference type="SMART" id="SM00449">
    <property type="entry name" value="SPRY"/>
    <property type="match status" value="1"/>
</dbReference>
<dbReference type="GO" id="GO:0000976">
    <property type="term" value="F:transcription cis-regulatory region binding"/>
    <property type="evidence" value="ECO:0007669"/>
    <property type="project" value="TreeGrafter"/>
</dbReference>
<keyword evidence="2" id="KW-0539">Nucleus</keyword>
<dbReference type="KEGG" id="tot:TOT_030000430"/>
<dbReference type="Pfam" id="PF00622">
    <property type="entry name" value="SPRY"/>
    <property type="match status" value="1"/>
</dbReference>
<dbReference type="VEuPathDB" id="PiroplasmaDB:TOT_030000430"/>
<name>J4CDH8_THEOR</name>